<evidence type="ECO:0000313" key="3">
    <source>
        <dbReference type="Proteomes" id="UP000675880"/>
    </source>
</evidence>
<comment type="caution">
    <text evidence="2">The sequence shown here is derived from an EMBL/GenBank/DDBJ whole genome shotgun (WGS) entry which is preliminary data.</text>
</comment>
<feature type="chain" id="PRO_5046962184" description="DUF3015 domain-containing protein" evidence="1">
    <location>
        <begin position="25"/>
        <end position="142"/>
    </location>
</feature>
<name>A0ABM8QK04_9BACT</name>
<dbReference type="Pfam" id="PF11220">
    <property type="entry name" value="DUF3015"/>
    <property type="match status" value="1"/>
</dbReference>
<dbReference type="InterPro" id="IPR021383">
    <property type="entry name" value="DUF3015"/>
</dbReference>
<organism evidence="2 3">
    <name type="scientific">Nitrospira defluvii</name>
    <dbReference type="NCBI Taxonomy" id="330214"/>
    <lineage>
        <taxon>Bacteria</taxon>
        <taxon>Pseudomonadati</taxon>
        <taxon>Nitrospirota</taxon>
        <taxon>Nitrospiria</taxon>
        <taxon>Nitrospirales</taxon>
        <taxon>Nitrospiraceae</taxon>
        <taxon>Nitrospira</taxon>
    </lineage>
</organism>
<dbReference type="EMBL" id="CAJNBJ010000001">
    <property type="protein sequence ID" value="CAE6700715.1"/>
    <property type="molecule type" value="Genomic_DNA"/>
</dbReference>
<evidence type="ECO:0000256" key="1">
    <source>
        <dbReference type="SAM" id="SignalP"/>
    </source>
</evidence>
<feature type="signal peptide" evidence="1">
    <location>
        <begin position="1"/>
        <end position="24"/>
    </location>
</feature>
<dbReference type="RefSeq" id="WP_213040570.1">
    <property type="nucleotide sequence ID" value="NZ_CAJNBJ010000001.1"/>
</dbReference>
<dbReference type="PROSITE" id="PS51257">
    <property type="entry name" value="PROKAR_LIPOPROTEIN"/>
    <property type="match status" value="1"/>
</dbReference>
<keyword evidence="1" id="KW-0732">Signal</keyword>
<reference evidence="2 3" key="1">
    <citation type="submission" date="2021-02" db="EMBL/GenBank/DDBJ databases">
        <authorList>
            <person name="Han P."/>
        </authorList>
    </citation>
    <scope>NUCLEOTIDE SEQUENCE [LARGE SCALE GENOMIC DNA]</scope>
    <source>
        <strain evidence="2">Candidatus Nitrospira sp. ZN2</strain>
    </source>
</reference>
<gene>
    <name evidence="2" type="ORF">NSPZN2_10721</name>
</gene>
<proteinExistence type="predicted"/>
<evidence type="ECO:0000313" key="2">
    <source>
        <dbReference type="EMBL" id="CAE6700715.1"/>
    </source>
</evidence>
<protein>
    <recommendedName>
        <fullName evidence="4">DUF3015 domain-containing protein</fullName>
    </recommendedName>
</protein>
<sequence length="142" mass="15133">MKPTGSIHNLGLSLCIGAAGLTVAACNTTKATVDTTVNFFSSTSPNQLFTADGMVRTEQKINLFAGVAYENLRQEAAAGGGQYVQALASLYDIPADKHGEFGLVLQRNYADLFAVGLEDDSRAHLKMVNVLNRELVAASLLR</sequence>
<dbReference type="Proteomes" id="UP000675880">
    <property type="component" value="Unassembled WGS sequence"/>
</dbReference>
<evidence type="ECO:0008006" key="4">
    <source>
        <dbReference type="Google" id="ProtNLM"/>
    </source>
</evidence>
<accession>A0ABM8QK04</accession>
<keyword evidence="3" id="KW-1185">Reference proteome</keyword>